<evidence type="ECO:0000259" key="3">
    <source>
        <dbReference type="SMART" id="SM01324"/>
    </source>
</evidence>
<dbReference type="Gene3D" id="2.30.30.40">
    <property type="entry name" value="SH3 Domains"/>
    <property type="match status" value="1"/>
</dbReference>
<evidence type="ECO:0000256" key="1">
    <source>
        <dbReference type="SAM" id="MobiDB-lite"/>
    </source>
</evidence>
<keyword evidence="2" id="KW-0732">Signal</keyword>
<reference evidence="4 5" key="1">
    <citation type="submission" date="2020-08" db="EMBL/GenBank/DDBJ databases">
        <title>Genomic Encyclopedia of Type Strains, Phase IV (KMG-IV): sequencing the most valuable type-strain genomes for metagenomic binning, comparative biology and taxonomic classification.</title>
        <authorList>
            <person name="Goeker M."/>
        </authorList>
    </citation>
    <scope>NUCLEOTIDE SEQUENCE [LARGE SCALE GENOMIC DNA]</scope>
    <source>
        <strain evidence="4 5">DSM 25024</strain>
    </source>
</reference>
<evidence type="ECO:0000256" key="2">
    <source>
        <dbReference type="SAM" id="SignalP"/>
    </source>
</evidence>
<dbReference type="OrthoDB" id="9816009at2"/>
<dbReference type="Pfam" id="PF08239">
    <property type="entry name" value="SH3_3"/>
    <property type="match status" value="1"/>
</dbReference>
<name>A0A7W6BWI5_9HYPH</name>
<accession>A0A7W6BWI5</accession>
<sequence>MPTLRRLFLTLALSTLAPFAAHADGGICARDPSCDFRFPTSGFERIRPEWLADLPSQTLWEARNEIMARHGYAFDTPRAMQVFGSKGWYRPTTRNVALSAVEKANIDLIRAFEEGRGDAYLGSVTTRAPDTATYEVVGLDANGDGFLSVRGGPGGKFRELGRIYQADRVTVMEASGRWLHLRYAGGEGWSHSRYLRPIPSAPAAVAVAGAASSSSVHIEIESDASRTDELREDLSVISGQLHDLSTQVAQREVAASIPQPSPERSAAKEEVEALKERIATLEAQRSETTEELRTYETPVRPENSNLQTDARRSSERYQKVPYFVPGTKTVGEMWVEPKVDDAGQLRFDVNFIDPEADYQKIAIAIPMTPDEIGRLETALSSVEDWSRTATEKKIRKRYEKEAVCLPAARCEGSAAPTSGLVTRILFQIDDDGSTATLLRTRQGSFERAYAFSMESTAVLRKYLRHVADVGASEFQAGSATKEDLDALFQ</sequence>
<feature type="signal peptide" evidence="2">
    <location>
        <begin position="1"/>
        <end position="23"/>
    </location>
</feature>
<dbReference type="InterPro" id="IPR038434">
    <property type="entry name" value="YARHG_sf"/>
</dbReference>
<feature type="chain" id="PRO_5031172498" description="YARHG domain-containing protein" evidence="2">
    <location>
        <begin position="24"/>
        <end position="489"/>
    </location>
</feature>
<dbReference type="Proteomes" id="UP000531216">
    <property type="component" value="Unassembled WGS sequence"/>
</dbReference>
<evidence type="ECO:0000313" key="5">
    <source>
        <dbReference type="Proteomes" id="UP000531216"/>
    </source>
</evidence>
<dbReference type="InterPro" id="IPR003646">
    <property type="entry name" value="SH3-like_bac-type"/>
</dbReference>
<feature type="compositionally biased region" description="Basic and acidic residues" evidence="1">
    <location>
        <begin position="285"/>
        <end position="294"/>
    </location>
</feature>
<dbReference type="Pfam" id="PF13308">
    <property type="entry name" value="YARHG"/>
    <property type="match status" value="1"/>
</dbReference>
<evidence type="ECO:0000313" key="4">
    <source>
        <dbReference type="EMBL" id="MBB3937359.1"/>
    </source>
</evidence>
<gene>
    <name evidence="4" type="ORF">GGR05_003525</name>
</gene>
<feature type="domain" description="YARHG" evidence="3">
    <location>
        <begin position="34"/>
        <end position="114"/>
    </location>
</feature>
<organism evidence="4 5">
    <name type="scientific">Aureimonas phyllosphaerae</name>
    <dbReference type="NCBI Taxonomy" id="1166078"/>
    <lineage>
        <taxon>Bacteria</taxon>
        <taxon>Pseudomonadati</taxon>
        <taxon>Pseudomonadota</taxon>
        <taxon>Alphaproteobacteria</taxon>
        <taxon>Hyphomicrobiales</taxon>
        <taxon>Aurantimonadaceae</taxon>
        <taxon>Aureimonas</taxon>
    </lineage>
</organism>
<protein>
    <recommendedName>
        <fullName evidence="3">YARHG domain-containing protein</fullName>
    </recommendedName>
</protein>
<dbReference type="Gene3D" id="1.20.58.1690">
    <property type="match status" value="1"/>
</dbReference>
<comment type="caution">
    <text evidence="4">The sequence shown here is derived from an EMBL/GenBank/DDBJ whole genome shotgun (WGS) entry which is preliminary data.</text>
</comment>
<dbReference type="InterPro" id="IPR025582">
    <property type="entry name" value="YARHG_dom"/>
</dbReference>
<dbReference type="RefSeq" id="WP_090964338.1">
    <property type="nucleotide sequence ID" value="NZ_FOOA01000012.1"/>
</dbReference>
<proteinExistence type="predicted"/>
<dbReference type="SMART" id="SM01324">
    <property type="entry name" value="YARHG"/>
    <property type="match status" value="1"/>
</dbReference>
<dbReference type="EMBL" id="JACIDO010000008">
    <property type="protein sequence ID" value="MBB3937359.1"/>
    <property type="molecule type" value="Genomic_DNA"/>
</dbReference>
<feature type="region of interest" description="Disordered" evidence="1">
    <location>
        <begin position="285"/>
        <end position="313"/>
    </location>
</feature>
<keyword evidence="5" id="KW-1185">Reference proteome</keyword>
<dbReference type="AlphaFoldDB" id="A0A7W6BWI5"/>